<sequence length="536" mass="58566">MGNSINGGEFETVIQGHTVNLVNSRRHPTPSGLPARSLFVGRSELLAEITAASGTCLLAGLGGIGKTALAVEAAYRLREQFPGGTLFVDLHGYDNARLTPEQALDTLLPALTDLPAPPGLGAKQQLYRSLLATREPALIVADNAATPDQVTPLLPNDPRHRLLITSRHLLTDRTLTPRHFPVDVLPESVALLTELAGPSDRHPALAELCGHLPLALRIAGALLTERSPEELVDDLTNTQERLTELDYGPDLAVRATFDLSHRQLTDPEARLFALLGRNPGPDIGLPAAAALADLPERETTRLLRTLTRAHLVTTEHKRYQLHDLVRLYAAELPCEEGGLDRLIDHYRELRTTGAEHPNLLAVAEAALATGRHLDAAYLAHTVVQEGLLHRRLNPAAEQLFNAVSEALGIPTDTAAPTFIPYKEALAAARTPEEQRAANELGLEVLRMEYGRSQDYSDGYRRVVLFHIALVLGWLERFDESRATLEECLTLSLEFDDAFHQGQVLLLLERPEEALAAFERADATAEAAELRAHLYGP</sequence>
<comment type="caution">
    <text evidence="1">The sequence shown here is derived from an EMBL/GenBank/DDBJ whole genome shotgun (WGS) entry which is preliminary data.</text>
</comment>
<dbReference type="Proteomes" id="UP000573327">
    <property type="component" value="Unassembled WGS sequence"/>
</dbReference>
<dbReference type="AlphaFoldDB" id="A0A7W7SBI3"/>
<dbReference type="PRINTS" id="PR00364">
    <property type="entry name" value="DISEASERSIST"/>
</dbReference>
<dbReference type="SUPFAM" id="SSF48452">
    <property type="entry name" value="TPR-like"/>
    <property type="match status" value="1"/>
</dbReference>
<dbReference type="PANTHER" id="PTHR47691:SF3">
    <property type="entry name" value="HTH-TYPE TRANSCRIPTIONAL REGULATOR RV0890C-RELATED"/>
    <property type="match status" value="1"/>
</dbReference>
<dbReference type="InterPro" id="IPR027417">
    <property type="entry name" value="P-loop_NTPase"/>
</dbReference>
<dbReference type="RefSeq" id="WP_184913345.1">
    <property type="nucleotide sequence ID" value="NZ_JACHJR010000001.1"/>
</dbReference>
<evidence type="ECO:0000313" key="2">
    <source>
        <dbReference type="Proteomes" id="UP000573327"/>
    </source>
</evidence>
<proteinExistence type="predicted"/>
<dbReference type="PANTHER" id="PTHR47691">
    <property type="entry name" value="REGULATOR-RELATED"/>
    <property type="match status" value="1"/>
</dbReference>
<dbReference type="EMBL" id="JACHJR010000001">
    <property type="protein sequence ID" value="MBB4946361.1"/>
    <property type="molecule type" value="Genomic_DNA"/>
</dbReference>
<dbReference type="Gene3D" id="3.40.50.300">
    <property type="entry name" value="P-loop containing nucleotide triphosphate hydrolases"/>
    <property type="match status" value="1"/>
</dbReference>
<protein>
    <submittedName>
        <fullName evidence="1">Tetratricopeptide (TPR) repeat protein</fullName>
    </submittedName>
</protein>
<dbReference type="Gene3D" id="1.25.40.10">
    <property type="entry name" value="Tetratricopeptide repeat domain"/>
    <property type="match status" value="1"/>
</dbReference>
<dbReference type="InterPro" id="IPR011990">
    <property type="entry name" value="TPR-like_helical_dom_sf"/>
</dbReference>
<name>A0A7W7SBI3_9ACTN</name>
<organism evidence="1 2">
    <name type="scientific">Kitasatospora gansuensis</name>
    <dbReference type="NCBI Taxonomy" id="258050"/>
    <lineage>
        <taxon>Bacteria</taxon>
        <taxon>Bacillati</taxon>
        <taxon>Actinomycetota</taxon>
        <taxon>Actinomycetes</taxon>
        <taxon>Kitasatosporales</taxon>
        <taxon>Streptomycetaceae</taxon>
        <taxon>Kitasatospora</taxon>
    </lineage>
</organism>
<keyword evidence="2" id="KW-1185">Reference proteome</keyword>
<gene>
    <name evidence="1" type="ORF">F4556_001896</name>
</gene>
<evidence type="ECO:0000313" key="1">
    <source>
        <dbReference type="EMBL" id="MBB4946361.1"/>
    </source>
</evidence>
<reference evidence="1 2" key="1">
    <citation type="submission" date="2020-08" db="EMBL/GenBank/DDBJ databases">
        <title>Sequencing the genomes of 1000 actinobacteria strains.</title>
        <authorList>
            <person name="Klenk H.-P."/>
        </authorList>
    </citation>
    <scope>NUCLEOTIDE SEQUENCE [LARGE SCALE GENOMIC DNA]</scope>
    <source>
        <strain evidence="1 2">DSM 44786</strain>
    </source>
</reference>
<dbReference type="SUPFAM" id="SSF52540">
    <property type="entry name" value="P-loop containing nucleoside triphosphate hydrolases"/>
    <property type="match status" value="1"/>
</dbReference>
<accession>A0A7W7SBI3</accession>